<evidence type="ECO:0000256" key="1">
    <source>
        <dbReference type="PROSITE-ProRule" id="PRU00117"/>
    </source>
</evidence>
<dbReference type="PROSITE" id="PS50084">
    <property type="entry name" value="KH_TYPE_1"/>
    <property type="match status" value="1"/>
</dbReference>
<evidence type="ECO:0000256" key="2">
    <source>
        <dbReference type="SAM" id="MobiDB-lite"/>
    </source>
</evidence>
<feature type="region of interest" description="Disordered" evidence="2">
    <location>
        <begin position="161"/>
        <end position="248"/>
    </location>
</feature>
<dbReference type="Proteomes" id="UP000046395">
    <property type="component" value="Unassembled WGS sequence"/>
</dbReference>
<dbReference type="PANTHER" id="PTHR20849:SF2">
    <property type="entry name" value="EUKARYOTIC TRANSLATION INITIATION FACTOR 4E-BINDING PROTEIN MEXTLI"/>
    <property type="match status" value="1"/>
</dbReference>
<feature type="region of interest" description="Disordered" evidence="2">
    <location>
        <begin position="372"/>
        <end position="391"/>
    </location>
</feature>
<dbReference type="GO" id="GO:0003723">
    <property type="term" value="F:RNA binding"/>
    <property type="evidence" value="ECO:0007669"/>
    <property type="project" value="UniProtKB-UniRule"/>
</dbReference>
<dbReference type="GO" id="GO:1901190">
    <property type="term" value="P:regulation of formation of translation initiation ternary complex"/>
    <property type="evidence" value="ECO:0007669"/>
    <property type="project" value="TreeGrafter"/>
</dbReference>
<accession>A0A5S6QI11</accession>
<feature type="compositionally biased region" description="Polar residues" evidence="2">
    <location>
        <begin position="190"/>
        <end position="204"/>
    </location>
</feature>
<dbReference type="PANTHER" id="PTHR20849">
    <property type="entry name" value="EUKARYOTIC TRANSLATION INITIATION FACTOR 4E-BINDING PROTEIN MEXTLI"/>
    <property type="match status" value="1"/>
</dbReference>
<keyword evidence="3" id="KW-1185">Reference proteome</keyword>
<feature type="compositionally biased region" description="Polar residues" evidence="2">
    <location>
        <begin position="161"/>
        <end position="183"/>
    </location>
</feature>
<feature type="compositionally biased region" description="Basic and acidic residues" evidence="2">
    <location>
        <begin position="205"/>
        <end position="227"/>
    </location>
</feature>
<dbReference type="GO" id="GO:0003743">
    <property type="term" value="F:translation initiation factor activity"/>
    <property type="evidence" value="ECO:0007669"/>
    <property type="project" value="TreeGrafter"/>
</dbReference>
<protein>
    <submittedName>
        <fullName evidence="4">K Homology domain-containing protein</fullName>
    </submittedName>
</protein>
<name>A0A5S6QI11_TRIMR</name>
<keyword evidence="1" id="KW-0694">RNA-binding</keyword>
<evidence type="ECO:0000313" key="4">
    <source>
        <dbReference type="WBParaSite" id="TMUE_2000006492.1"/>
    </source>
</evidence>
<dbReference type="GO" id="GO:0034518">
    <property type="term" value="C:RNA cap binding complex"/>
    <property type="evidence" value="ECO:0007669"/>
    <property type="project" value="TreeGrafter"/>
</dbReference>
<dbReference type="GO" id="GO:0005737">
    <property type="term" value="C:cytoplasm"/>
    <property type="evidence" value="ECO:0007669"/>
    <property type="project" value="TreeGrafter"/>
</dbReference>
<reference evidence="4" key="1">
    <citation type="submission" date="2019-12" db="UniProtKB">
        <authorList>
            <consortium name="WormBaseParasite"/>
        </authorList>
    </citation>
    <scope>IDENTIFICATION</scope>
</reference>
<dbReference type="AlphaFoldDB" id="A0A5S6QI11"/>
<dbReference type="GO" id="GO:0045727">
    <property type="term" value="P:positive regulation of translation"/>
    <property type="evidence" value="ECO:0007669"/>
    <property type="project" value="InterPro"/>
</dbReference>
<dbReference type="WBParaSite" id="TMUE_2000006492.1">
    <property type="protein sequence ID" value="TMUE_2000006492.1"/>
    <property type="gene ID" value="WBGene00291910"/>
</dbReference>
<dbReference type="GO" id="GO:0008190">
    <property type="term" value="F:eukaryotic initiation factor 4E binding"/>
    <property type="evidence" value="ECO:0007669"/>
    <property type="project" value="InterPro"/>
</dbReference>
<proteinExistence type="predicted"/>
<dbReference type="SUPFAM" id="SSF54791">
    <property type="entry name" value="Eukaryotic type KH-domain (KH-domain type I)"/>
    <property type="match status" value="1"/>
</dbReference>
<dbReference type="InterPro" id="IPR040160">
    <property type="entry name" value="Mxt"/>
</dbReference>
<organism evidence="3 4">
    <name type="scientific">Trichuris muris</name>
    <name type="common">Mouse whipworm</name>
    <dbReference type="NCBI Taxonomy" id="70415"/>
    <lineage>
        <taxon>Eukaryota</taxon>
        <taxon>Metazoa</taxon>
        <taxon>Ecdysozoa</taxon>
        <taxon>Nematoda</taxon>
        <taxon>Enoplea</taxon>
        <taxon>Dorylaimia</taxon>
        <taxon>Trichinellida</taxon>
        <taxon>Trichuridae</taxon>
        <taxon>Trichuris</taxon>
    </lineage>
</organism>
<feature type="region of interest" description="Disordered" evidence="2">
    <location>
        <begin position="595"/>
        <end position="640"/>
    </location>
</feature>
<evidence type="ECO:0000313" key="3">
    <source>
        <dbReference type="Proteomes" id="UP000046395"/>
    </source>
</evidence>
<sequence length="690" mass="76586">MATSEAPDEILVDQLSQLIEQIGVIGRCDNFDYTSKYHVSLLVCKAAELGNGILLLPLELRLKMLKYLRRIKKKHANCMDVTMHRRISGIMVATAVLSAQTEDSNDGAGSEEAKCSSEITRTDRLTNKLLKEIVATEPEWKVRSDAMQKLLETCTLNYNASNPQNAMNQKVNTGDTEVGNGNHSAEENEGNPQSSCAFAAANTSEKVEAKNEKATTDEVAKSQEKGSLKNANEISEKTTEADPAQGEMGTSPEDLFHVLPAECMFAAEGSGQRFFKREIIIPKSLSGLVFGCGEEVAAMTEILTNTVISFKPSEEQESWQRIAIAGRYKPDVDNTICFIHFLLKYRIKLDFAQLASLCCKFRMAKKQKRKTFNNNGKSYRSQGPASAASRNQGGRTLIASKNNPRFGTTNNAVSCSGPLTAQDDSKQQLRTMRTELEIPNDSVGKIMGSRGCIAAIIENLTNAVVSFQRTVVGNEKRMLHLKAQCQQDLNCVKELVMLTLEHGIRFGLLTDVLFWGKECLQYRSFQDLADNMSALPNWETLKTKCYHDVWMPEGRRSIRQLLLKNGRCLKGAYEKSINLHLPSTVSMEEVNVAKESVSEQRKNSPSSSSVKTADAKEAEKEATEKDEQSKSREHEDQERQSNLICRHDNELPALQRANFLMAALDRSSSSAMVDNCQLLCDVLGISKTTC</sequence>
<dbReference type="InterPro" id="IPR036612">
    <property type="entry name" value="KH_dom_type_1_sf"/>
</dbReference>
<feature type="compositionally biased region" description="Basic and acidic residues" evidence="2">
    <location>
        <begin position="613"/>
        <end position="640"/>
    </location>
</feature>